<feature type="non-terminal residue" evidence="4">
    <location>
        <position position="1"/>
    </location>
</feature>
<proteinExistence type="predicted"/>
<dbReference type="Gene3D" id="3.40.225.10">
    <property type="entry name" value="Class II aldolase/adducin N-terminal domain"/>
    <property type="match status" value="1"/>
</dbReference>
<dbReference type="EMBL" id="PFNG01000236">
    <property type="protein sequence ID" value="PIZ35525.1"/>
    <property type="molecule type" value="Genomic_DNA"/>
</dbReference>
<keyword evidence="2" id="KW-0456">Lyase</keyword>
<dbReference type="GO" id="GO:0016832">
    <property type="term" value="F:aldehyde-lyase activity"/>
    <property type="evidence" value="ECO:0007669"/>
    <property type="project" value="TreeGrafter"/>
</dbReference>
<evidence type="ECO:0000313" key="4">
    <source>
        <dbReference type="EMBL" id="PIZ35525.1"/>
    </source>
</evidence>
<evidence type="ECO:0000313" key="5">
    <source>
        <dbReference type="Proteomes" id="UP000230956"/>
    </source>
</evidence>
<dbReference type="Proteomes" id="UP000230956">
    <property type="component" value="Unassembled WGS sequence"/>
</dbReference>
<protein>
    <submittedName>
        <fullName evidence="4">Aldolase</fullName>
    </submittedName>
</protein>
<dbReference type="PANTHER" id="PTHR22789:SF0">
    <property type="entry name" value="3-OXO-TETRONATE 4-PHOSPHATE DECARBOXYLASE-RELATED"/>
    <property type="match status" value="1"/>
</dbReference>
<sequence length="268" mass="29668">GVGFVSSGTVTLEQAYIIYSSIFHATFIKYLYDLLETGFSLPGEREVFYNFRESRPTAPDVNSLRFRQGPLMERSEILDEIAVVGRYTVETGLVDSFFGNISYFSDGIVYISQTGASLDGLDGFIDPVPMDNSSTYGITASSELPVHRRIYETTDCRTVLHGHPKFSIIISMLCDKRAVCEIVDCGKNCPETRMFGDIPIVAGEIGVGGIAKNVPPVVREFGRALVFGHGAFCVGRNDFKEAFTELARMEEACSTGYFRLLRQRLDAV</sequence>
<reference evidence="5" key="1">
    <citation type="submission" date="2017-09" db="EMBL/GenBank/DDBJ databases">
        <title>Depth-based differentiation of microbial function through sediment-hosted aquifers and enrichment of novel symbionts in the deep terrestrial subsurface.</title>
        <authorList>
            <person name="Probst A.J."/>
            <person name="Ladd B."/>
            <person name="Jarett J.K."/>
            <person name="Geller-Mcgrath D.E."/>
            <person name="Sieber C.M.K."/>
            <person name="Emerson J.B."/>
            <person name="Anantharaman K."/>
            <person name="Thomas B.C."/>
            <person name="Malmstrom R."/>
            <person name="Stieglmeier M."/>
            <person name="Klingl A."/>
            <person name="Woyke T."/>
            <person name="Ryan C.M."/>
            <person name="Banfield J.F."/>
        </authorList>
    </citation>
    <scope>NUCLEOTIDE SEQUENCE [LARGE SCALE GENOMIC DNA]</scope>
</reference>
<dbReference type="RefSeq" id="WP_286977458.1">
    <property type="nucleotide sequence ID" value="NZ_PFNG01000236.1"/>
</dbReference>
<evidence type="ECO:0000256" key="2">
    <source>
        <dbReference type="ARBA" id="ARBA00023239"/>
    </source>
</evidence>
<dbReference type="GO" id="GO:0005829">
    <property type="term" value="C:cytosol"/>
    <property type="evidence" value="ECO:0007669"/>
    <property type="project" value="TreeGrafter"/>
</dbReference>
<dbReference type="AlphaFoldDB" id="A0A2M7T5K1"/>
<accession>A0A2M7T5K1</accession>
<gene>
    <name evidence="4" type="ORF">COY37_10195</name>
</gene>
<dbReference type="PANTHER" id="PTHR22789">
    <property type="entry name" value="FUCULOSE PHOSPHATE ALDOLASE"/>
    <property type="match status" value="1"/>
</dbReference>
<organism evidence="4 5">
    <name type="scientific">Candidatus Aquicultor secundus</name>
    <dbReference type="NCBI Taxonomy" id="1973895"/>
    <lineage>
        <taxon>Bacteria</taxon>
        <taxon>Bacillati</taxon>
        <taxon>Actinomycetota</taxon>
        <taxon>Candidatus Aquicultoria</taxon>
        <taxon>Candidatus Aquicultorales</taxon>
        <taxon>Candidatus Aquicultoraceae</taxon>
        <taxon>Candidatus Aquicultor</taxon>
    </lineage>
</organism>
<evidence type="ECO:0000259" key="3">
    <source>
        <dbReference type="SMART" id="SM01007"/>
    </source>
</evidence>
<dbReference type="SUPFAM" id="SSF53639">
    <property type="entry name" value="AraD/HMP-PK domain-like"/>
    <property type="match status" value="1"/>
</dbReference>
<dbReference type="InterPro" id="IPR036409">
    <property type="entry name" value="Aldolase_II/adducin_N_sf"/>
</dbReference>
<feature type="domain" description="Class II aldolase/adducin N-terminal" evidence="3">
    <location>
        <begin position="79"/>
        <end position="257"/>
    </location>
</feature>
<dbReference type="InterPro" id="IPR050197">
    <property type="entry name" value="Aldolase_class_II_sugar_metab"/>
</dbReference>
<dbReference type="SMART" id="SM01007">
    <property type="entry name" value="Aldolase_II"/>
    <property type="match status" value="1"/>
</dbReference>
<dbReference type="InterPro" id="IPR001303">
    <property type="entry name" value="Aldolase_II/adducin_N"/>
</dbReference>
<keyword evidence="1" id="KW-0479">Metal-binding</keyword>
<evidence type="ECO:0000256" key="1">
    <source>
        <dbReference type="ARBA" id="ARBA00022723"/>
    </source>
</evidence>
<dbReference type="GO" id="GO:0046872">
    <property type="term" value="F:metal ion binding"/>
    <property type="evidence" value="ECO:0007669"/>
    <property type="project" value="UniProtKB-KW"/>
</dbReference>
<dbReference type="GO" id="GO:0019323">
    <property type="term" value="P:pentose catabolic process"/>
    <property type="evidence" value="ECO:0007669"/>
    <property type="project" value="TreeGrafter"/>
</dbReference>
<comment type="caution">
    <text evidence="4">The sequence shown here is derived from an EMBL/GenBank/DDBJ whole genome shotgun (WGS) entry which is preliminary data.</text>
</comment>
<name>A0A2M7T5K1_9ACTN</name>
<dbReference type="Pfam" id="PF00596">
    <property type="entry name" value="Aldolase_II"/>
    <property type="match status" value="1"/>
</dbReference>